<sequence>MASSSIEIVEEGRPVHVITGNQKLVVGAGEEVPVRVVTANQSLVILVQNRSQDAHLAEHATAHEADAKPPPPQPPPPAQDRKSSKKCELKKPHFRSPYRTGASSSAVTIERVPHNLREIIWDLRIGFPDRDRVVAIGPLHRGWADLMDKESPKRTADPMDKEVKEPPKRSADPMHAAKRVAVEEYCRVVPGQTREAVHGEMLSLAGAAHRCYGDDWNSYLGRRVDDAGFADMLLLDGCFLLQFMVSMCREDDDESPDPLMARPEVRRNVDAIAQDIFLMDNQIPWFVLDALIELRRPYAAVPVDKFLAVMATAFDVGNIVDKTPSPLLAQDQQPPPPPHLLGLFHRRQVGAARNPNRRIVPSLSALSCTAVELAEMGVKLTASKTKKFGDMAMSKRRHSLGLFGELSLAPVVLSELTMCWLVHMASYEEAFQGDTLSDNFAVSSYINAVSLLMNRPEDVQELRAKGIVVSAFDDLRTLCFFKALAPQINVGDRYYEIFERLQEYRKERWLWIAVHKFLYNNFKTIVTVLTVAGVLAGLFKTILSLKQPNSQG</sequence>
<organism evidence="2 3">
    <name type="scientific">Digitaria exilis</name>
    <dbReference type="NCBI Taxonomy" id="1010633"/>
    <lineage>
        <taxon>Eukaryota</taxon>
        <taxon>Viridiplantae</taxon>
        <taxon>Streptophyta</taxon>
        <taxon>Embryophyta</taxon>
        <taxon>Tracheophyta</taxon>
        <taxon>Spermatophyta</taxon>
        <taxon>Magnoliopsida</taxon>
        <taxon>Liliopsida</taxon>
        <taxon>Poales</taxon>
        <taxon>Poaceae</taxon>
        <taxon>PACMAD clade</taxon>
        <taxon>Panicoideae</taxon>
        <taxon>Panicodae</taxon>
        <taxon>Paniceae</taxon>
        <taxon>Anthephorinae</taxon>
        <taxon>Digitaria</taxon>
    </lineage>
</organism>
<dbReference type="AlphaFoldDB" id="A0A835KGY4"/>
<feature type="region of interest" description="Disordered" evidence="1">
    <location>
        <begin position="54"/>
        <end position="105"/>
    </location>
</feature>
<evidence type="ECO:0000313" key="2">
    <source>
        <dbReference type="EMBL" id="KAF8725647.1"/>
    </source>
</evidence>
<keyword evidence="3" id="KW-1185">Reference proteome</keyword>
<evidence type="ECO:0000256" key="1">
    <source>
        <dbReference type="SAM" id="MobiDB-lite"/>
    </source>
</evidence>
<feature type="region of interest" description="Disordered" evidence="1">
    <location>
        <begin position="150"/>
        <end position="175"/>
    </location>
</feature>
<proteinExistence type="predicted"/>
<protein>
    <submittedName>
        <fullName evidence="2">Uncharacterized protein</fullName>
    </submittedName>
</protein>
<dbReference type="PANTHER" id="PTHR31549">
    <property type="entry name" value="PROTEIN, PUTATIVE (DUF247)-RELATED-RELATED"/>
    <property type="match status" value="1"/>
</dbReference>
<feature type="compositionally biased region" description="Basic and acidic residues" evidence="1">
    <location>
        <begin position="79"/>
        <end position="91"/>
    </location>
</feature>
<dbReference type="EMBL" id="JACEFO010001653">
    <property type="protein sequence ID" value="KAF8725647.1"/>
    <property type="molecule type" value="Genomic_DNA"/>
</dbReference>
<dbReference type="OrthoDB" id="677916at2759"/>
<feature type="compositionally biased region" description="Pro residues" evidence="1">
    <location>
        <begin position="68"/>
        <end position="78"/>
    </location>
</feature>
<accession>A0A835KGY4</accession>
<dbReference type="Pfam" id="PF03140">
    <property type="entry name" value="DUF247"/>
    <property type="match status" value="1"/>
</dbReference>
<feature type="compositionally biased region" description="Basic and acidic residues" evidence="1">
    <location>
        <begin position="54"/>
        <end position="67"/>
    </location>
</feature>
<comment type="caution">
    <text evidence="2">The sequence shown here is derived from an EMBL/GenBank/DDBJ whole genome shotgun (WGS) entry which is preliminary data.</text>
</comment>
<dbReference type="InterPro" id="IPR004158">
    <property type="entry name" value="DUF247_pln"/>
</dbReference>
<dbReference type="PANTHER" id="PTHR31549:SF146">
    <property type="entry name" value="OS01G0564600 PROTEIN"/>
    <property type="match status" value="1"/>
</dbReference>
<reference evidence="2" key="1">
    <citation type="submission" date="2020-07" db="EMBL/GenBank/DDBJ databases">
        <title>Genome sequence and genetic diversity analysis of an under-domesticated orphan crop, white fonio (Digitaria exilis).</title>
        <authorList>
            <person name="Bennetzen J.L."/>
            <person name="Chen S."/>
            <person name="Ma X."/>
            <person name="Wang X."/>
            <person name="Yssel A.E.J."/>
            <person name="Chaluvadi S.R."/>
            <person name="Johnson M."/>
            <person name="Gangashetty P."/>
            <person name="Hamidou F."/>
            <person name="Sanogo M.D."/>
            <person name="Zwaenepoel A."/>
            <person name="Wallace J."/>
            <person name="Van De Peer Y."/>
            <person name="Van Deynze A."/>
        </authorList>
    </citation>
    <scope>NUCLEOTIDE SEQUENCE</scope>
    <source>
        <tissue evidence="2">Leaves</tissue>
    </source>
</reference>
<gene>
    <name evidence="2" type="ORF">HU200_020189</name>
</gene>
<evidence type="ECO:0000313" key="3">
    <source>
        <dbReference type="Proteomes" id="UP000636709"/>
    </source>
</evidence>
<name>A0A835KGY4_9POAL</name>
<feature type="compositionally biased region" description="Basic and acidic residues" evidence="1">
    <location>
        <begin position="150"/>
        <end position="172"/>
    </location>
</feature>
<dbReference type="Proteomes" id="UP000636709">
    <property type="component" value="Unassembled WGS sequence"/>
</dbReference>